<comment type="caution">
    <text evidence="3">The sequence shown here is derived from an EMBL/GenBank/DDBJ whole genome shotgun (WGS) entry which is preliminary data.</text>
</comment>
<proteinExistence type="predicted"/>
<gene>
    <name evidence="3" type="ORF">PCOR1329_LOCUS14566</name>
</gene>
<accession>A0ABN9QVK0</accession>
<evidence type="ECO:0000256" key="1">
    <source>
        <dbReference type="SAM" id="MobiDB-lite"/>
    </source>
</evidence>
<feature type="compositionally biased region" description="Basic and acidic residues" evidence="1">
    <location>
        <begin position="30"/>
        <end position="46"/>
    </location>
</feature>
<keyword evidence="2" id="KW-0732">Signal</keyword>
<sequence>MTCALVSALLAVECTRAREFTGGARRNHLRPIETPERGQELHEHHVTRGHPVTHSRWGANGRAQWWKRGACEPRLGRRPTGAQSAEFRGGFPRGNEDLESLGPRAQGDRAECEAEGVARDAAAG</sequence>
<feature type="region of interest" description="Disordered" evidence="1">
    <location>
        <begin position="26"/>
        <end position="59"/>
    </location>
</feature>
<evidence type="ECO:0000256" key="2">
    <source>
        <dbReference type="SAM" id="SignalP"/>
    </source>
</evidence>
<feature type="region of interest" description="Disordered" evidence="1">
    <location>
        <begin position="73"/>
        <end position="124"/>
    </location>
</feature>
<feature type="chain" id="PRO_5046025871" description="Secreted protein" evidence="2">
    <location>
        <begin position="18"/>
        <end position="124"/>
    </location>
</feature>
<evidence type="ECO:0008006" key="5">
    <source>
        <dbReference type="Google" id="ProtNLM"/>
    </source>
</evidence>
<reference evidence="3" key="1">
    <citation type="submission" date="2023-10" db="EMBL/GenBank/DDBJ databases">
        <authorList>
            <person name="Chen Y."/>
            <person name="Shah S."/>
            <person name="Dougan E. K."/>
            <person name="Thang M."/>
            <person name="Chan C."/>
        </authorList>
    </citation>
    <scope>NUCLEOTIDE SEQUENCE [LARGE SCALE GENOMIC DNA]</scope>
</reference>
<evidence type="ECO:0000313" key="3">
    <source>
        <dbReference type="EMBL" id="CAK0809264.1"/>
    </source>
</evidence>
<dbReference type="Proteomes" id="UP001189429">
    <property type="component" value="Unassembled WGS sequence"/>
</dbReference>
<feature type="signal peptide" evidence="2">
    <location>
        <begin position="1"/>
        <end position="17"/>
    </location>
</feature>
<feature type="compositionally biased region" description="Basic and acidic residues" evidence="1">
    <location>
        <begin position="106"/>
        <end position="118"/>
    </location>
</feature>
<feature type="non-terminal residue" evidence="3">
    <location>
        <position position="124"/>
    </location>
</feature>
<name>A0ABN9QVK0_9DINO</name>
<evidence type="ECO:0000313" key="4">
    <source>
        <dbReference type="Proteomes" id="UP001189429"/>
    </source>
</evidence>
<keyword evidence="4" id="KW-1185">Reference proteome</keyword>
<organism evidence="3 4">
    <name type="scientific">Prorocentrum cordatum</name>
    <dbReference type="NCBI Taxonomy" id="2364126"/>
    <lineage>
        <taxon>Eukaryota</taxon>
        <taxon>Sar</taxon>
        <taxon>Alveolata</taxon>
        <taxon>Dinophyceae</taxon>
        <taxon>Prorocentrales</taxon>
        <taxon>Prorocentraceae</taxon>
        <taxon>Prorocentrum</taxon>
    </lineage>
</organism>
<dbReference type="EMBL" id="CAUYUJ010004358">
    <property type="protein sequence ID" value="CAK0809264.1"/>
    <property type="molecule type" value="Genomic_DNA"/>
</dbReference>
<protein>
    <recommendedName>
        <fullName evidence="5">Secreted protein</fullName>
    </recommendedName>
</protein>